<sequence length="48" mass="5490">MRGRLFLFNPADDPAKLHDLSDSTDTKIVNIKNNQIMSSHTWGKAYNQ</sequence>
<protein>
    <submittedName>
        <fullName evidence="1">Uncharacterized protein</fullName>
    </submittedName>
</protein>
<proteinExistence type="predicted"/>
<reference evidence="1" key="1">
    <citation type="submission" date="2024-07" db="EMBL/GenBank/DDBJ databases">
        <title>Complete genome sequence of Verrucomicrobiaceae bacterium NT6N.</title>
        <authorList>
            <person name="Huang C."/>
            <person name="Takami H."/>
            <person name="Hamasaki K."/>
        </authorList>
    </citation>
    <scope>NUCLEOTIDE SEQUENCE</scope>
    <source>
        <strain evidence="1">NT6N</strain>
    </source>
</reference>
<accession>A0AAT9FK34</accession>
<organism evidence="1">
    <name type="scientific">Oceaniferula spumae</name>
    <dbReference type="NCBI Taxonomy" id="2979115"/>
    <lineage>
        <taxon>Bacteria</taxon>
        <taxon>Pseudomonadati</taxon>
        <taxon>Verrucomicrobiota</taxon>
        <taxon>Verrucomicrobiia</taxon>
        <taxon>Verrucomicrobiales</taxon>
        <taxon>Verrucomicrobiaceae</taxon>
        <taxon>Oceaniferula</taxon>
    </lineage>
</organism>
<gene>
    <name evidence="1" type="ORF">NT6N_13510</name>
</gene>
<dbReference type="KEGG" id="osu:NT6N_13510"/>
<dbReference type="EMBL" id="AP026866">
    <property type="protein sequence ID" value="BDS06311.1"/>
    <property type="molecule type" value="Genomic_DNA"/>
</dbReference>
<name>A0AAT9FK34_9BACT</name>
<evidence type="ECO:0000313" key="1">
    <source>
        <dbReference type="EMBL" id="BDS06311.1"/>
    </source>
</evidence>
<dbReference type="AlphaFoldDB" id="A0AAT9FK34"/>